<dbReference type="EMBL" id="JBFXLS010000034">
    <property type="protein sequence ID" value="KAL2825845.1"/>
    <property type="molecule type" value="Genomic_DNA"/>
</dbReference>
<proteinExistence type="predicted"/>
<gene>
    <name evidence="1" type="ORF">BDW59DRAFT_145956</name>
</gene>
<sequence>MPVTELACLHLKTNTSLTSLLNQELQTKLYTGLKAQANHTNTPVYLLTQIADPSCIYIIAHWEGVSQHMEEWIPSDTNQRIMEGLKDGVEVVWLQHVEGDLVGAISSLDGVIGIRRYIVAGGDKEGERDFDQMKRHLKGVNGPTEVSGSLVVDSRDVDEAETPQKVFMLLSRSSTINEQFDFGEEELNEFTRFKGLLEEVEAKHARWTFTA</sequence>
<name>A0ABR4IDN4_9EURO</name>
<accession>A0ABR4IDN4</accession>
<keyword evidence="2" id="KW-1185">Reference proteome</keyword>
<organism evidence="1 2">
    <name type="scientific">Aspergillus cavernicola</name>
    <dbReference type="NCBI Taxonomy" id="176166"/>
    <lineage>
        <taxon>Eukaryota</taxon>
        <taxon>Fungi</taxon>
        <taxon>Dikarya</taxon>
        <taxon>Ascomycota</taxon>
        <taxon>Pezizomycotina</taxon>
        <taxon>Eurotiomycetes</taxon>
        <taxon>Eurotiomycetidae</taxon>
        <taxon>Eurotiales</taxon>
        <taxon>Aspergillaceae</taxon>
        <taxon>Aspergillus</taxon>
        <taxon>Aspergillus subgen. Nidulantes</taxon>
    </lineage>
</organism>
<comment type="caution">
    <text evidence="1">The sequence shown here is derived from an EMBL/GenBank/DDBJ whole genome shotgun (WGS) entry which is preliminary data.</text>
</comment>
<evidence type="ECO:0000313" key="2">
    <source>
        <dbReference type="Proteomes" id="UP001610335"/>
    </source>
</evidence>
<dbReference type="PANTHER" id="PTHR42052:SF1">
    <property type="entry name" value="ABM DOMAIN-CONTAINING PROTEIN"/>
    <property type="match status" value="1"/>
</dbReference>
<dbReference type="Gene3D" id="3.30.70.100">
    <property type="match status" value="1"/>
</dbReference>
<evidence type="ECO:0000313" key="1">
    <source>
        <dbReference type="EMBL" id="KAL2825845.1"/>
    </source>
</evidence>
<dbReference type="Proteomes" id="UP001610335">
    <property type="component" value="Unassembled WGS sequence"/>
</dbReference>
<dbReference type="PANTHER" id="PTHR42052">
    <property type="entry name" value="ABM DOMAIN-CONTAINING PROTEIN"/>
    <property type="match status" value="1"/>
</dbReference>
<evidence type="ECO:0008006" key="3">
    <source>
        <dbReference type="Google" id="ProtNLM"/>
    </source>
</evidence>
<reference evidence="1 2" key="1">
    <citation type="submission" date="2024-07" db="EMBL/GenBank/DDBJ databases">
        <title>Section-level genome sequencing and comparative genomics of Aspergillus sections Usti and Cavernicolus.</title>
        <authorList>
            <consortium name="Lawrence Berkeley National Laboratory"/>
            <person name="Nybo J.L."/>
            <person name="Vesth T.C."/>
            <person name="Theobald S."/>
            <person name="Frisvad J.C."/>
            <person name="Larsen T.O."/>
            <person name="Kjaerboelling I."/>
            <person name="Rothschild-Mancinelli K."/>
            <person name="Lyhne E.K."/>
            <person name="Kogle M.E."/>
            <person name="Barry K."/>
            <person name="Clum A."/>
            <person name="Na H."/>
            <person name="Ledsgaard L."/>
            <person name="Lin J."/>
            <person name="Lipzen A."/>
            <person name="Kuo A."/>
            <person name="Riley R."/>
            <person name="Mondo S."/>
            <person name="LaButti K."/>
            <person name="Haridas S."/>
            <person name="Pangalinan J."/>
            <person name="Salamov A.A."/>
            <person name="Simmons B.A."/>
            <person name="Magnuson J.K."/>
            <person name="Chen J."/>
            <person name="Drula E."/>
            <person name="Henrissat B."/>
            <person name="Wiebenga A."/>
            <person name="Lubbers R.J."/>
            <person name="Gomes A.C."/>
            <person name="Makela M.R."/>
            <person name="Stajich J."/>
            <person name="Grigoriev I.V."/>
            <person name="Mortensen U.H."/>
            <person name="De vries R.P."/>
            <person name="Baker S.E."/>
            <person name="Andersen M.R."/>
        </authorList>
    </citation>
    <scope>NUCLEOTIDE SEQUENCE [LARGE SCALE GENOMIC DNA]</scope>
    <source>
        <strain evidence="1 2">CBS 600.67</strain>
    </source>
</reference>
<protein>
    <recommendedName>
        <fullName evidence="3">ABM domain-containing protein</fullName>
    </recommendedName>
</protein>